<evidence type="ECO:0000313" key="3">
    <source>
        <dbReference type="EMBL" id="PCJ03440.1"/>
    </source>
</evidence>
<dbReference type="InterPro" id="IPR015422">
    <property type="entry name" value="PyrdxlP-dep_Trfase_small"/>
</dbReference>
<evidence type="ECO:0000259" key="2">
    <source>
        <dbReference type="Pfam" id="PF00266"/>
    </source>
</evidence>
<dbReference type="Gene3D" id="3.90.1150.10">
    <property type="entry name" value="Aspartate Aminotransferase, domain 1"/>
    <property type="match status" value="1"/>
</dbReference>
<protein>
    <recommendedName>
        <fullName evidence="2">Aminotransferase class V domain-containing protein</fullName>
    </recommendedName>
</protein>
<comment type="caution">
    <text evidence="3">The sequence shown here is derived from an EMBL/GenBank/DDBJ whole genome shotgun (WGS) entry which is preliminary data.</text>
</comment>
<keyword evidence="1" id="KW-0663">Pyridoxal phosphate</keyword>
<evidence type="ECO:0000256" key="1">
    <source>
        <dbReference type="ARBA" id="ARBA00022898"/>
    </source>
</evidence>
<gene>
    <name evidence="3" type="ORF">COB13_02095</name>
</gene>
<dbReference type="PANTHER" id="PTHR43586">
    <property type="entry name" value="CYSTEINE DESULFURASE"/>
    <property type="match status" value="1"/>
</dbReference>
<organism evidence="3">
    <name type="scientific">OCS116 cluster bacterium</name>
    <dbReference type="NCBI Taxonomy" id="2030921"/>
    <lineage>
        <taxon>Bacteria</taxon>
        <taxon>Pseudomonadati</taxon>
        <taxon>Pseudomonadota</taxon>
        <taxon>Alphaproteobacteria</taxon>
        <taxon>OCS116 cluster</taxon>
    </lineage>
</organism>
<dbReference type="InterPro" id="IPR015421">
    <property type="entry name" value="PyrdxlP-dep_Trfase_major"/>
</dbReference>
<proteinExistence type="predicted"/>
<dbReference type="EMBL" id="NVUS01000002">
    <property type="protein sequence ID" value="PCJ03440.1"/>
    <property type="molecule type" value="Genomic_DNA"/>
</dbReference>
<reference key="1">
    <citation type="submission" date="2017-08" db="EMBL/GenBank/DDBJ databases">
        <title>A dynamic microbial community with high functional redundancy inhabits the cold, oxic subseafloor aquifer.</title>
        <authorList>
            <person name="Tully B.J."/>
            <person name="Wheat C.G."/>
            <person name="Glazer B.T."/>
            <person name="Huber J.A."/>
        </authorList>
    </citation>
    <scope>NUCLEOTIDE SEQUENCE [LARGE SCALE GENOMIC DNA]</scope>
</reference>
<reference evidence="3" key="2">
    <citation type="journal article" date="2018" name="ISME J.">
        <title>A dynamic microbial community with high functional redundancy inhabits the cold, oxic subseafloor aquifer.</title>
        <authorList>
            <person name="Tully B.J."/>
            <person name="Wheat C.G."/>
            <person name="Glazer B.T."/>
            <person name="Huber J.A."/>
        </authorList>
    </citation>
    <scope>NUCLEOTIDE SEQUENCE</scope>
    <source>
        <strain evidence="3">NORP83</strain>
    </source>
</reference>
<dbReference type="InterPro" id="IPR000192">
    <property type="entry name" value="Aminotrans_V_dom"/>
</dbReference>
<dbReference type="Pfam" id="PF00266">
    <property type="entry name" value="Aminotran_5"/>
    <property type="match status" value="1"/>
</dbReference>
<dbReference type="InterPro" id="IPR015424">
    <property type="entry name" value="PyrdxlP-dep_Trfase"/>
</dbReference>
<dbReference type="SUPFAM" id="SSF53383">
    <property type="entry name" value="PLP-dependent transferases"/>
    <property type="match status" value="1"/>
</dbReference>
<name>A0A2A4Z9G6_9PROT</name>
<dbReference type="AlphaFoldDB" id="A0A2A4Z9G6"/>
<dbReference type="Gene3D" id="3.40.640.10">
    <property type="entry name" value="Type I PLP-dependent aspartate aminotransferase-like (Major domain)"/>
    <property type="match status" value="1"/>
</dbReference>
<sequence>MKIDNVKLDSEWVLAQFPLLADGAGDFSFFDNAGGTFPCVQSNSISETFYNQYKMQPYGATEKQAEAGRLMDVGRAKMAELVGVEITDLTYGPSTTQNFNNLAHALTDHIMTGDEIVVTNQDHEANIGCWERLVQLKGAKLVFWQVDAGGELQLDDLRQILSGKTKIVSFTHSSNIIGSINNVNEIADLVVDTCAQKPLIFADGVSYAPHNLPDIGKLNVDAYCFSTYKTFGTHMGIMYASKRLTKLARAQCHFFNIGVKNYSVFDAAGPDHAAIASLAGIADYYADFARHHGMNDVKNLNDARAFACAIMHEAETALLSELLAFLAAKPNVTIYGRSGVAGREANVAFRVEGVSSQSIVAALGANNIGAKYGHFYAYRLIQALGLDLDDGVVRLSYAHYLTKADNDRLIAALDEIF</sequence>
<feature type="domain" description="Aminotransferase class V" evidence="2">
    <location>
        <begin position="29"/>
        <end position="409"/>
    </location>
</feature>
<accession>A0A2A4Z9G6</accession>
<dbReference type="PANTHER" id="PTHR43586:SF21">
    <property type="entry name" value="PYRIDOXAL PHOSPHATE (PLP)-DEPENDENT ASPARTATE AMINOTRANSFERASE SUPERFAMILY"/>
    <property type="match status" value="1"/>
</dbReference>